<gene>
    <name evidence="2" type="ORF">PUNSTDRAFT_128670</name>
</gene>
<feature type="compositionally biased region" description="Low complexity" evidence="1">
    <location>
        <begin position="189"/>
        <end position="201"/>
    </location>
</feature>
<feature type="region of interest" description="Disordered" evidence="1">
    <location>
        <begin position="1"/>
        <end position="20"/>
    </location>
</feature>
<protein>
    <submittedName>
        <fullName evidence="2">Uncharacterized protein</fullName>
    </submittedName>
</protein>
<feature type="region of interest" description="Disordered" evidence="1">
    <location>
        <begin position="29"/>
        <end position="644"/>
    </location>
</feature>
<feature type="compositionally biased region" description="Pro residues" evidence="1">
    <location>
        <begin position="635"/>
        <end position="644"/>
    </location>
</feature>
<reference evidence="3" key="1">
    <citation type="journal article" date="2012" name="Science">
        <title>The Paleozoic origin of enzymatic lignin decomposition reconstructed from 31 fungal genomes.</title>
        <authorList>
            <person name="Floudas D."/>
            <person name="Binder M."/>
            <person name="Riley R."/>
            <person name="Barry K."/>
            <person name="Blanchette R.A."/>
            <person name="Henrissat B."/>
            <person name="Martinez A.T."/>
            <person name="Otillar R."/>
            <person name="Spatafora J.W."/>
            <person name="Yadav J.S."/>
            <person name="Aerts A."/>
            <person name="Benoit I."/>
            <person name="Boyd A."/>
            <person name="Carlson A."/>
            <person name="Copeland A."/>
            <person name="Coutinho P.M."/>
            <person name="de Vries R.P."/>
            <person name="Ferreira P."/>
            <person name="Findley K."/>
            <person name="Foster B."/>
            <person name="Gaskell J."/>
            <person name="Glotzer D."/>
            <person name="Gorecki P."/>
            <person name="Heitman J."/>
            <person name="Hesse C."/>
            <person name="Hori C."/>
            <person name="Igarashi K."/>
            <person name="Jurgens J.A."/>
            <person name="Kallen N."/>
            <person name="Kersten P."/>
            <person name="Kohler A."/>
            <person name="Kuees U."/>
            <person name="Kumar T.K.A."/>
            <person name="Kuo A."/>
            <person name="LaButti K."/>
            <person name="Larrondo L.F."/>
            <person name="Lindquist E."/>
            <person name="Ling A."/>
            <person name="Lombard V."/>
            <person name="Lucas S."/>
            <person name="Lundell T."/>
            <person name="Martin R."/>
            <person name="McLaughlin D.J."/>
            <person name="Morgenstern I."/>
            <person name="Morin E."/>
            <person name="Murat C."/>
            <person name="Nagy L.G."/>
            <person name="Nolan M."/>
            <person name="Ohm R.A."/>
            <person name="Patyshakuliyeva A."/>
            <person name="Rokas A."/>
            <person name="Ruiz-Duenas F.J."/>
            <person name="Sabat G."/>
            <person name="Salamov A."/>
            <person name="Samejima M."/>
            <person name="Schmutz J."/>
            <person name="Slot J.C."/>
            <person name="St John F."/>
            <person name="Stenlid J."/>
            <person name="Sun H."/>
            <person name="Sun S."/>
            <person name="Syed K."/>
            <person name="Tsang A."/>
            <person name="Wiebenga A."/>
            <person name="Young D."/>
            <person name="Pisabarro A."/>
            <person name="Eastwood D.C."/>
            <person name="Martin F."/>
            <person name="Cullen D."/>
            <person name="Grigoriev I.V."/>
            <person name="Hibbett D.S."/>
        </authorList>
    </citation>
    <scope>NUCLEOTIDE SEQUENCE [LARGE SCALE GENOMIC DNA]</scope>
    <source>
        <strain evidence="3">HHB-11173 SS5</strain>
    </source>
</reference>
<keyword evidence="3" id="KW-1185">Reference proteome</keyword>
<dbReference type="HOGENOM" id="CLU_425527_0_0_1"/>
<dbReference type="KEGG" id="psq:PUNSTDRAFT_128670"/>
<name>R7S3G6_PUNST</name>
<feature type="compositionally biased region" description="Basic residues" evidence="1">
    <location>
        <begin position="98"/>
        <end position="110"/>
    </location>
</feature>
<dbReference type="RefSeq" id="XP_007389046.1">
    <property type="nucleotide sequence ID" value="XM_007388984.1"/>
</dbReference>
<evidence type="ECO:0000313" key="3">
    <source>
        <dbReference type="Proteomes" id="UP000054196"/>
    </source>
</evidence>
<feature type="compositionally biased region" description="Basic and acidic residues" evidence="1">
    <location>
        <begin position="210"/>
        <end position="221"/>
    </location>
</feature>
<dbReference type="Proteomes" id="UP000054196">
    <property type="component" value="Unassembled WGS sequence"/>
</dbReference>
<dbReference type="OMA" id="EDTVEGW"/>
<proteinExistence type="predicted"/>
<sequence>MRRRKAMVPIPDADVIELDWDSDDEAIQSANTSKLKAPFSKSKSTATAKDRDTAPPKKKTKTSKNVKPNVQNDDDDNAYSSSLYRRDPPAEPDPCKKALPKPRPLGRKRASPPPLPPFHAEPLFIPSQTDPEPFAPPRSQESLITLPIATSDFGLPPSSILPNSTPDSVPAPRRQVEVVMPLPPPRMPEPSNFFAPSSSASGIPGLGKPESSRGDQERHPSDSGVDLDADFALDNPKPKKKKRSKVDAEDEADWDGAEQSSTKKKKSTKKEKEKGTKRRPTKSSTPANDAGVKKSARAKAKGKETLKVTSAEFIVDSEDEDGLGIAPNPAPAPQLQGSNADPVSDGDDPLALPPFDGSRTDKPPARSRTQHIISSDDDEPVEQPALPASEKISAKASRTGTQKRKARPKDTDDFADGDDAEYGAMPPPKRKAGKLGSKAKKDASSLADSNDEHGPARKPAKPSTSSKKKQKTVANEDDDHDDVRPDVPRTTHARSDLPGDDEDELTPTSDPDPVQPLAGSKENIRPSTPPRSQSSRSSAVALPSKPRSTSPAAPVTPAPLPRPANTTFSAVRRSSSIASTRSTPMSELIRRASAKAATAGAPFSSPAPNGKSYSPFAKSSRSALSRIAPLHPNRRTPPPAPPPP</sequence>
<feature type="compositionally biased region" description="Basic residues" evidence="1">
    <location>
        <begin position="456"/>
        <end position="471"/>
    </location>
</feature>
<dbReference type="EMBL" id="JH687559">
    <property type="protein sequence ID" value="EIN03761.1"/>
    <property type="molecule type" value="Genomic_DNA"/>
</dbReference>
<evidence type="ECO:0000256" key="1">
    <source>
        <dbReference type="SAM" id="MobiDB-lite"/>
    </source>
</evidence>
<accession>R7S3G6</accession>
<feature type="compositionally biased region" description="Low complexity" evidence="1">
    <location>
        <begin position="569"/>
        <end position="583"/>
    </location>
</feature>
<organism evidence="2 3">
    <name type="scientific">Punctularia strigosozonata (strain HHB-11173)</name>
    <name type="common">White-rot fungus</name>
    <dbReference type="NCBI Taxonomy" id="741275"/>
    <lineage>
        <taxon>Eukaryota</taxon>
        <taxon>Fungi</taxon>
        <taxon>Dikarya</taxon>
        <taxon>Basidiomycota</taxon>
        <taxon>Agaricomycotina</taxon>
        <taxon>Agaricomycetes</taxon>
        <taxon>Corticiales</taxon>
        <taxon>Punctulariaceae</taxon>
        <taxon>Punctularia</taxon>
    </lineage>
</organism>
<feature type="compositionally biased region" description="Basic residues" evidence="1">
    <location>
        <begin position="262"/>
        <end position="281"/>
    </location>
</feature>
<feature type="non-terminal residue" evidence="2">
    <location>
        <position position="644"/>
    </location>
</feature>
<dbReference type="AlphaFoldDB" id="R7S3G6"/>
<evidence type="ECO:0000313" key="2">
    <source>
        <dbReference type="EMBL" id="EIN03761.1"/>
    </source>
</evidence>
<dbReference type="GeneID" id="18878168"/>
<dbReference type="OrthoDB" id="3271227at2759"/>
<feature type="compositionally biased region" description="Basic and acidic residues" evidence="1">
    <location>
        <begin position="84"/>
        <end position="96"/>
    </location>
</feature>
<feature type="compositionally biased region" description="Basic and acidic residues" evidence="1">
    <location>
        <begin position="481"/>
        <end position="497"/>
    </location>
</feature>